<name>A0ABX4V7I3_9BURK</name>
<evidence type="ECO:0000313" key="2">
    <source>
        <dbReference type="Proteomes" id="UP000235659"/>
    </source>
</evidence>
<keyword evidence="2" id="KW-1185">Reference proteome</keyword>
<dbReference type="Proteomes" id="UP000235659">
    <property type="component" value="Unassembled WGS sequence"/>
</dbReference>
<gene>
    <name evidence="1" type="ORF">C0Z16_11660</name>
</gene>
<proteinExistence type="predicted"/>
<evidence type="ECO:0000313" key="1">
    <source>
        <dbReference type="EMBL" id="PMS31589.1"/>
    </source>
</evidence>
<comment type="caution">
    <text evidence="1">The sequence shown here is derived from an EMBL/GenBank/DDBJ whole genome shotgun (WGS) entry which is preliminary data.</text>
</comment>
<dbReference type="EMBL" id="PNXY01000006">
    <property type="protein sequence ID" value="PMS31589.1"/>
    <property type="molecule type" value="Genomic_DNA"/>
</dbReference>
<protein>
    <submittedName>
        <fullName evidence="1">Uncharacterized protein</fullName>
    </submittedName>
</protein>
<sequence length="65" mass="7362">MRRFLDIPTQRRLCGNAAHKRTFVPGASRSLPYGHFLVTLALVHRILTTSALFQHSVQAAVLQKY</sequence>
<reference evidence="1 2" key="1">
    <citation type="submission" date="2018-01" db="EMBL/GenBank/DDBJ databases">
        <title>Whole genome analyses suggest that Burkholderia sensu lato contains two further novel genera in the rhizoxinica-symbiotica group Mycetohabitans gen. nov., and Trinickia gen. nov.: implications for the evolution of diazotrophy and nodulation in the Burkholderiaceae.</title>
        <authorList>
            <person name="Estrada-de los Santos P."/>
            <person name="Palmer M."/>
            <person name="Chavez-Ramirez B."/>
            <person name="Beukes C."/>
            <person name="Steenkamp E.T."/>
            <person name="Hirsch A.M."/>
            <person name="Manyaka P."/>
            <person name="Maluk M."/>
            <person name="Lafos M."/>
            <person name="Crook M."/>
            <person name="Gross E."/>
            <person name="Simon M.F."/>
            <person name="Bueno dos Reis Junior F."/>
            <person name="Poole P.S."/>
            <person name="Venter S.N."/>
            <person name="James E.K."/>
        </authorList>
    </citation>
    <scope>NUCLEOTIDE SEQUENCE [LARGE SCALE GENOMIC DNA]</scope>
    <source>
        <strain evidence="1 2">WSM 3937</strain>
    </source>
</reference>
<organism evidence="1 2">
    <name type="scientific">Paraburkholderia rhynchosiae</name>
    <dbReference type="NCBI Taxonomy" id="487049"/>
    <lineage>
        <taxon>Bacteria</taxon>
        <taxon>Pseudomonadati</taxon>
        <taxon>Pseudomonadota</taxon>
        <taxon>Betaproteobacteria</taxon>
        <taxon>Burkholderiales</taxon>
        <taxon>Burkholderiaceae</taxon>
        <taxon>Paraburkholderia</taxon>
    </lineage>
</organism>
<accession>A0ABX4V7I3</accession>